<dbReference type="PANTHER" id="PTHR46434">
    <property type="entry name" value="GENETIC INTERACTOR OF PROHIBITINS 3, MITOCHONDRIAL"/>
    <property type="match status" value="1"/>
</dbReference>
<evidence type="ECO:0000313" key="3">
    <source>
        <dbReference type="EMBL" id="KAL3790532.1"/>
    </source>
</evidence>
<reference evidence="3 4" key="1">
    <citation type="journal article" date="2020" name="G3 (Bethesda)">
        <title>Improved Reference Genome for Cyclotella cryptica CCMP332, a Model for Cell Wall Morphogenesis, Salinity Adaptation, and Lipid Production in Diatoms (Bacillariophyta).</title>
        <authorList>
            <person name="Roberts W.R."/>
            <person name="Downey K.M."/>
            <person name="Ruck E.C."/>
            <person name="Traller J.C."/>
            <person name="Alverson A.J."/>
        </authorList>
    </citation>
    <scope>NUCLEOTIDE SEQUENCE [LARGE SCALE GENOMIC DNA]</scope>
    <source>
        <strain evidence="3 4">CCMP332</strain>
    </source>
</reference>
<comment type="caution">
    <text evidence="3">The sequence shown here is derived from an EMBL/GenBank/DDBJ whole genome shotgun (WGS) entry which is preliminary data.</text>
</comment>
<protein>
    <recommendedName>
        <fullName evidence="2">G domain-containing protein</fullName>
    </recommendedName>
</protein>
<dbReference type="InterPro" id="IPR006073">
    <property type="entry name" value="GTP-bd"/>
</dbReference>
<feature type="domain" description="G" evidence="2">
    <location>
        <begin position="318"/>
        <end position="396"/>
    </location>
</feature>
<organism evidence="3 4">
    <name type="scientific">Cyclotella cryptica</name>
    <dbReference type="NCBI Taxonomy" id="29204"/>
    <lineage>
        <taxon>Eukaryota</taxon>
        <taxon>Sar</taxon>
        <taxon>Stramenopiles</taxon>
        <taxon>Ochrophyta</taxon>
        <taxon>Bacillariophyta</taxon>
        <taxon>Coscinodiscophyceae</taxon>
        <taxon>Thalassiosirophycidae</taxon>
        <taxon>Stephanodiscales</taxon>
        <taxon>Stephanodiscaceae</taxon>
        <taxon>Cyclotella</taxon>
    </lineage>
</organism>
<dbReference type="AlphaFoldDB" id="A0ABD3PRP1"/>
<dbReference type="PANTHER" id="PTHR46434:SF1">
    <property type="entry name" value="GENETIC INTERACTOR OF PROHIBITINS 3, MITOCHONDRIAL"/>
    <property type="match status" value="1"/>
</dbReference>
<dbReference type="InterPro" id="IPR050896">
    <property type="entry name" value="Mito_lipid_metab_GTPase"/>
</dbReference>
<evidence type="ECO:0000259" key="2">
    <source>
        <dbReference type="Pfam" id="PF01926"/>
    </source>
</evidence>
<dbReference type="CDD" id="cd01855">
    <property type="entry name" value="YqeH"/>
    <property type="match status" value="1"/>
</dbReference>
<dbReference type="Gene3D" id="3.40.50.300">
    <property type="entry name" value="P-loop containing nucleotide triphosphate hydrolases"/>
    <property type="match status" value="1"/>
</dbReference>
<sequence length="678" mass="75251">MACGPCTRRYLSRLLLPTSTSSLPWPASLSAAATATAGAPSTFHASHRGLHQCQCLAFMSSTSNCNTHKTKPIQKKKAISESSSTNKGKWMKNPPRPASSGRVAYIKADEKSLAQKPRSHKKNALLCSGCGVEIVLHDDNNSHLQASKQAMASGIHAVSESRSKRLEKKARYADVLDSHKTNLQLCQRCQHLQQNDVWNAYDALKDVDASVFSNQLSHIVNRRRFGLCVVVVDATDAEFSAVRKLRNIIGGTPCILVINKIDLLPRANRRDVAFLGRQIQKIKHSPKMIDTYAISSSRGWGMVSLAEGILKHIAGRDVFVIGSANVGKSTLVKNLSSLIARTLRLKGQTEFRQRRDALNNLNVTSSHLPGTTLQAIRIPCFPSSHHALWDTPGIIQKGSLVYSLFPCHLMEPLARPSRMGVPSLGDGTRVRAGAGESILIEAGWVGSDSNIDKDESLCDRKDDASFTLARMDVTEDGGVPIDALTFVPLSLKIRVVPTANAPIEASVPEEYIDQVERRVGMNGIFDRANLSKPLVIYKGDGLGVSQDGHVTFDVQRHAHHNEWINQDIVFASLGFIMLCHRRSFTVRPWVVQDSRYLKRPSLYPSNLENPIHTVDNVLVDDYDATMSEDDARFKDIQERLRTAYDKGRKLADERGNQKNAEENYSDYDFEEDWWSHSQ</sequence>
<dbReference type="Pfam" id="PF01926">
    <property type="entry name" value="MMR_HSR1"/>
    <property type="match status" value="1"/>
</dbReference>
<proteinExistence type="predicted"/>
<keyword evidence="4" id="KW-1185">Reference proteome</keyword>
<dbReference type="SUPFAM" id="SSF52540">
    <property type="entry name" value="P-loop containing nucleoside triphosphate hydrolases"/>
    <property type="match status" value="1"/>
</dbReference>
<evidence type="ECO:0000313" key="4">
    <source>
        <dbReference type="Proteomes" id="UP001516023"/>
    </source>
</evidence>
<accession>A0ABD3PRP1</accession>
<feature type="region of interest" description="Disordered" evidence="1">
    <location>
        <begin position="67"/>
        <end position="102"/>
    </location>
</feature>
<gene>
    <name evidence="3" type="ORF">HJC23_007681</name>
</gene>
<feature type="compositionally biased region" description="Basic residues" evidence="1">
    <location>
        <begin position="68"/>
        <end position="77"/>
    </location>
</feature>
<evidence type="ECO:0000256" key="1">
    <source>
        <dbReference type="SAM" id="MobiDB-lite"/>
    </source>
</evidence>
<name>A0ABD3PRP1_9STRA</name>
<dbReference type="EMBL" id="JABMIG020000126">
    <property type="protein sequence ID" value="KAL3790532.1"/>
    <property type="molecule type" value="Genomic_DNA"/>
</dbReference>
<dbReference type="InterPro" id="IPR027417">
    <property type="entry name" value="P-loop_NTPase"/>
</dbReference>
<dbReference type="Proteomes" id="UP001516023">
    <property type="component" value="Unassembled WGS sequence"/>
</dbReference>